<evidence type="ECO:0000256" key="8">
    <source>
        <dbReference type="ARBA" id="ARBA00022844"/>
    </source>
</evidence>
<evidence type="ECO:0000256" key="9">
    <source>
        <dbReference type="ARBA" id="ARBA00022921"/>
    </source>
</evidence>
<dbReference type="KEGG" id="vg:80528167"/>
<dbReference type="EMBL" id="MG551742">
    <property type="protein sequence ID" value="AXE75640.1"/>
    <property type="molecule type" value="Genomic_DNA"/>
</dbReference>
<organism evidence="14 15">
    <name type="scientific">Egyptian fruit bat adenovirus</name>
    <dbReference type="NCBI Taxonomy" id="2849732"/>
    <lineage>
        <taxon>Viruses</taxon>
        <taxon>Varidnaviria</taxon>
        <taxon>Bamfordvirae</taxon>
        <taxon>Preplasmiviricota</taxon>
        <taxon>Polisuviricotina</taxon>
        <taxon>Pharingeaviricetes</taxon>
        <taxon>Rowavirales</taxon>
        <taxon>Adenoviridae</taxon>
        <taxon>Mastadenovirus</taxon>
        <taxon>Mastadenovirus aegyptiaci</taxon>
        <taxon>Bat mastadenovirus I</taxon>
    </lineage>
</organism>
<comment type="subcellular location">
    <subcellularLocation>
        <location evidence="1">Host nucleus</location>
    </subcellularLocation>
    <subcellularLocation>
        <location evidence="2">Virion</location>
    </subcellularLocation>
</comment>
<dbReference type="GO" id="GO:0007155">
    <property type="term" value="P:cell adhesion"/>
    <property type="evidence" value="ECO:0007669"/>
    <property type="project" value="InterPro"/>
</dbReference>
<dbReference type="Pfam" id="PF00608">
    <property type="entry name" value="Adeno_shaft"/>
    <property type="match status" value="6"/>
</dbReference>
<evidence type="ECO:0000256" key="2">
    <source>
        <dbReference type="ARBA" id="ARBA00004328"/>
    </source>
</evidence>
<sequence>MTKRPPPFNPVYPYDVKRTNLMPPFYDEDGFFEDKDGVLSLKVSNPFAFSPDGTLKLKMGSGLALDSRGALESNEATSGVLVKPPLKNEEGKIDLQVDSTGPILLTDQGLTVNTESPLIIEDKKIKINFNNTLENANDELSVKASAPLNVSNSGLGLQIGEGLNVKDGKLVVIHPNILPPLASDGQSLQLNLGSGLQVNNGQLQVKLQAPLTADSENGVTVKTNEGLIMTAEGISVNTGLGLKLSDGKILLNLGKQSGMDFYNSALQVNLGKGLELSNNAIQVKTGEGITVNADNSLSVTAPGGGGKVSMKADAPLKITDDVLSLNFDNMFHLQNGRLSLKLSNIFTVSADGNISLNVNSWPKLGGGLKVTPGGSLVVNTGAKSGITTDGTGTLMANTGAGLDIKNNEIVAKVGHGLTLDNDRRITFFAPTMQTTFPSNNLITENGSFLLSLTRLGCMVHGIVHVSLKDYRCNGAFLMELEFDDEGNLKANKHLKDNALVVTPSTYPVNKRVFMPADIYRPTPPGHNTSNIMCFTSFVGSTSNDLQDCPLVIFLNRQKYSITINYTKIKKDTYSQFFTSYTNFVYLGAEE</sequence>
<protein>
    <submittedName>
        <fullName evidence="14">Fiber</fullName>
    </submittedName>
</protein>
<evidence type="ECO:0000313" key="15">
    <source>
        <dbReference type="Proteomes" id="UP000319886"/>
    </source>
</evidence>
<keyword evidence="4" id="KW-0167">Capsid protein</keyword>
<comment type="similarity">
    <text evidence="3">Belongs to the adenoviridae fiber family.</text>
</comment>
<proteinExistence type="inferred from homology"/>
<feature type="domain" description="Avian adenovirus fibre N-terminal" evidence="13">
    <location>
        <begin position="179"/>
        <end position="223"/>
    </location>
</feature>
<accession>A0A344X9V8</accession>
<evidence type="ECO:0000256" key="7">
    <source>
        <dbReference type="ARBA" id="ARBA00022804"/>
    </source>
</evidence>
<name>A0A344X9V8_9ADEN</name>
<keyword evidence="9" id="KW-0426">Late protein</keyword>
<dbReference type="Gene3D" id="2.10.25.20">
    <property type="entry name" value="reovirus attachment protein sigma1, domain 1"/>
    <property type="match status" value="3"/>
</dbReference>
<dbReference type="InterPro" id="IPR010537">
    <property type="entry name" value="Avian_adenovirus_fibre_N"/>
</dbReference>
<dbReference type="Gene3D" id="2.60.90.10">
    <property type="entry name" value="Adenovirus pIV-related, attachment domain"/>
    <property type="match status" value="1"/>
</dbReference>
<dbReference type="InterPro" id="IPR009013">
    <property type="entry name" value="Attachment_protein_shaft_sf"/>
</dbReference>
<keyword evidence="11" id="KW-1160">Virus entry into host cell</keyword>
<dbReference type="GO" id="GO:0098671">
    <property type="term" value="P:adhesion receptor-mediated virion attachment to host cell"/>
    <property type="evidence" value="ECO:0007669"/>
    <property type="project" value="UniProtKB-KW"/>
</dbReference>
<dbReference type="Proteomes" id="UP000319886">
    <property type="component" value="Segment"/>
</dbReference>
<keyword evidence="6" id="KW-0945">Host-virus interaction</keyword>
<evidence type="ECO:0000313" key="14">
    <source>
        <dbReference type="EMBL" id="AXE75640.1"/>
    </source>
</evidence>
<dbReference type="SUPFAM" id="SSF49835">
    <property type="entry name" value="Virus attachment protein globular domain"/>
    <property type="match status" value="1"/>
</dbReference>
<reference evidence="14 15" key="1">
    <citation type="journal article" date="2018" name="Sci. Rep.">
        <title>A novel adenovirus isolated from the Egyptian fruit bat in South Africa is closely related to recent isolates from China.</title>
        <authorList>
            <person name="Jansen van Vuren P."/>
            <person name="Allam M."/>
            <person name="Wiley M.R."/>
            <person name="Ismail A."/>
            <person name="Storm N."/>
            <person name="Birkhead M."/>
            <person name="Markotter W."/>
            <person name="Palacios G."/>
            <person name="Paweska J.T."/>
        </authorList>
    </citation>
    <scope>NUCLEOTIDE SEQUENCE [LARGE SCALE GENOMIC DNA]</scope>
    <source>
        <strain evidence="14">3085</strain>
    </source>
</reference>
<evidence type="ECO:0000256" key="1">
    <source>
        <dbReference type="ARBA" id="ARBA00004147"/>
    </source>
</evidence>
<evidence type="ECO:0000256" key="6">
    <source>
        <dbReference type="ARBA" id="ARBA00022581"/>
    </source>
</evidence>
<evidence type="ECO:0000256" key="11">
    <source>
        <dbReference type="ARBA" id="ARBA00023296"/>
    </source>
</evidence>
<dbReference type="GO" id="GO:0046718">
    <property type="term" value="P:symbiont entry into host cell"/>
    <property type="evidence" value="ECO:0007669"/>
    <property type="project" value="UniProtKB-KW"/>
</dbReference>
<dbReference type="GO" id="GO:0019028">
    <property type="term" value="C:viral capsid"/>
    <property type="evidence" value="ECO:0007669"/>
    <property type="project" value="UniProtKB-KW"/>
</dbReference>
<dbReference type="SUPFAM" id="SSF51225">
    <property type="entry name" value="Fibre shaft of virus attachment proteins"/>
    <property type="match status" value="4"/>
</dbReference>
<dbReference type="GO" id="GO:0042025">
    <property type="term" value="C:host cell nucleus"/>
    <property type="evidence" value="ECO:0007669"/>
    <property type="project" value="UniProtKB-SubCell"/>
</dbReference>
<dbReference type="InterPro" id="IPR000931">
    <property type="entry name" value="Adeno_fibre"/>
</dbReference>
<dbReference type="GeneID" id="80528167"/>
<evidence type="ECO:0000256" key="4">
    <source>
        <dbReference type="ARBA" id="ARBA00022561"/>
    </source>
</evidence>
<evidence type="ECO:0000256" key="3">
    <source>
        <dbReference type="ARBA" id="ARBA00006685"/>
    </source>
</evidence>
<evidence type="ECO:0000259" key="13">
    <source>
        <dbReference type="Pfam" id="PF06536"/>
    </source>
</evidence>
<feature type="domain" description="Adenoviral fibre protein knob" evidence="12">
    <location>
        <begin position="432"/>
        <end position="586"/>
    </location>
</feature>
<dbReference type="Pfam" id="PF00541">
    <property type="entry name" value="Adeno_knob"/>
    <property type="match status" value="1"/>
</dbReference>
<dbReference type="PRINTS" id="PR00307">
    <property type="entry name" value="ADENOVSFIBRE"/>
</dbReference>
<dbReference type="InterPro" id="IPR008982">
    <property type="entry name" value="Adenovirus_pIV-like_att"/>
</dbReference>
<evidence type="ECO:0000256" key="10">
    <source>
        <dbReference type="ARBA" id="ARBA00023165"/>
    </source>
</evidence>
<keyword evidence="7" id="KW-1161">Viral attachment to host cell</keyword>
<dbReference type="RefSeq" id="YP_010790756.1">
    <property type="nucleotide sequence ID" value="NC_075454.1"/>
</dbReference>
<evidence type="ECO:0000259" key="12">
    <source>
        <dbReference type="Pfam" id="PF00541"/>
    </source>
</evidence>
<keyword evidence="15" id="KW-1185">Reference proteome</keyword>
<keyword evidence="8" id="KW-0946">Virion</keyword>
<keyword evidence="10" id="KW-1233">Viral attachment to host adhesion receptor</keyword>
<dbReference type="InterPro" id="IPR000939">
    <property type="entry name" value="Adenobir_fibre_prot_rpt/shaft"/>
</dbReference>
<evidence type="ECO:0000256" key="5">
    <source>
        <dbReference type="ARBA" id="ARBA00022562"/>
    </source>
</evidence>
<keyword evidence="5" id="KW-1048">Host nucleus</keyword>
<dbReference type="Pfam" id="PF06536">
    <property type="entry name" value="Av_adeno_fibre"/>
    <property type="match status" value="1"/>
</dbReference>
<dbReference type="InterPro" id="IPR000978">
    <property type="entry name" value="Adeno_fibre_knob"/>
</dbReference>